<proteinExistence type="inferred from homology"/>
<dbReference type="Gene3D" id="3.40.50.2000">
    <property type="entry name" value="Glycogen Phosphorylase B"/>
    <property type="match status" value="2"/>
</dbReference>
<dbReference type="AlphaFoldDB" id="A0A927F2Y5"/>
<dbReference type="CDD" id="cd03786">
    <property type="entry name" value="GTB_UDP-GlcNAc_2-Epimerase"/>
    <property type="match status" value="1"/>
</dbReference>
<keyword evidence="5" id="KW-1185">Reference proteome</keyword>
<keyword evidence="1 4" id="KW-0413">Isomerase</keyword>
<dbReference type="Proteomes" id="UP000632289">
    <property type="component" value="Unassembled WGS sequence"/>
</dbReference>
<feature type="compositionally biased region" description="Low complexity" evidence="2">
    <location>
        <begin position="370"/>
        <end position="400"/>
    </location>
</feature>
<dbReference type="Pfam" id="PF02350">
    <property type="entry name" value="Epimerase_2"/>
    <property type="match status" value="1"/>
</dbReference>
<gene>
    <name evidence="4" type="primary">wecB</name>
    <name evidence="4" type="ORF">IF129_17870</name>
</gene>
<dbReference type="SUPFAM" id="SSF53756">
    <property type="entry name" value="UDP-Glycosyltransferase/glycogen phosphorylase"/>
    <property type="match status" value="1"/>
</dbReference>
<evidence type="ECO:0000256" key="2">
    <source>
        <dbReference type="SAM" id="MobiDB-lite"/>
    </source>
</evidence>
<dbReference type="NCBIfam" id="TIGR00236">
    <property type="entry name" value="wecB"/>
    <property type="match status" value="1"/>
</dbReference>
<feature type="domain" description="UDP-N-acetylglucosamine 2-epimerase" evidence="3">
    <location>
        <begin position="25"/>
        <end position="353"/>
    </location>
</feature>
<evidence type="ECO:0000256" key="1">
    <source>
        <dbReference type="RuleBase" id="RU003513"/>
    </source>
</evidence>
<dbReference type="PANTHER" id="PTHR43174:SF1">
    <property type="entry name" value="UDP-N-ACETYLGLUCOSAMINE 2-EPIMERASE"/>
    <property type="match status" value="1"/>
</dbReference>
<dbReference type="InterPro" id="IPR003331">
    <property type="entry name" value="UDP_GlcNAc_Epimerase_2_dom"/>
</dbReference>
<dbReference type="PANTHER" id="PTHR43174">
    <property type="entry name" value="UDP-N-ACETYLGLUCOSAMINE 2-EPIMERASE"/>
    <property type="match status" value="1"/>
</dbReference>
<feature type="region of interest" description="Disordered" evidence="2">
    <location>
        <begin position="359"/>
        <end position="430"/>
    </location>
</feature>
<comment type="caution">
    <text evidence="4">The sequence shown here is derived from an EMBL/GenBank/DDBJ whole genome shotgun (WGS) entry which is preliminary data.</text>
</comment>
<evidence type="ECO:0000313" key="5">
    <source>
        <dbReference type="Proteomes" id="UP000632289"/>
    </source>
</evidence>
<dbReference type="EC" id="5.1.3.14" evidence="4"/>
<accession>A0A927F2Y5</accession>
<comment type="similarity">
    <text evidence="1">Belongs to the UDP-N-acetylglucosamine 2-epimerase family.</text>
</comment>
<sequence>MAVAWGTRPEAVKLAGVIRGLGRDALVVHTGQHYDDALADGVLRGLGLPKPHVRLARPVRAVRAQQMSSMVGALARVFQDARPALVVVQGDTDSACAAAQAAHYLGIGVLHVEAGLRSHDRAMPEEINRRVIGVLADVHCVPTAGAAAYLRAEGVAADRIHLTGNTVVEAVTASLPAPAVRAAVLRRHGLTPGGYVLATVHRPENTDSAARLGTLLGELAELGPPVVLPLHPRTRERARRFGLLDRLERLRAIEPVDHATFLALADGSRLLVSDSGGVQEECTVLKKPLIVVRTSTERPEAMESGFAVLVAPGPGLGRSARAALADTGLAARLAATPSPFGDGSASERIVALVRRLVAADGPPGERPDGGRAPARPAAVPATSSGAAPVPAASPHPGGHPCIDRPTPEVPQQSAPSPPQEEPAPCSPSSR</sequence>
<dbReference type="GO" id="GO:0008761">
    <property type="term" value="F:UDP-N-acetylglucosamine 2-epimerase activity"/>
    <property type="evidence" value="ECO:0007669"/>
    <property type="project" value="UniProtKB-EC"/>
</dbReference>
<dbReference type="InterPro" id="IPR029767">
    <property type="entry name" value="WecB-like"/>
</dbReference>
<reference evidence="4" key="1">
    <citation type="submission" date="2020-09" db="EMBL/GenBank/DDBJ databases">
        <title>Secondary metabolite and genome analysis of marine Streptomyces chumphonensis KK1-2T.</title>
        <authorList>
            <person name="Phongsopitanun W."/>
            <person name="Kanchanasin P."/>
            <person name="Pittayakhajonwut P."/>
            <person name="Suwanborirux K."/>
            <person name="Tanasupawat S."/>
        </authorList>
    </citation>
    <scope>NUCLEOTIDE SEQUENCE</scope>
    <source>
        <strain evidence="4">KK1-2</strain>
    </source>
</reference>
<dbReference type="EMBL" id="JACXYU010000009">
    <property type="protein sequence ID" value="MBD3933412.1"/>
    <property type="molecule type" value="Genomic_DNA"/>
</dbReference>
<evidence type="ECO:0000313" key="4">
    <source>
        <dbReference type="EMBL" id="MBD3933412.1"/>
    </source>
</evidence>
<evidence type="ECO:0000259" key="3">
    <source>
        <dbReference type="Pfam" id="PF02350"/>
    </source>
</evidence>
<feature type="compositionally biased region" description="Pro residues" evidence="2">
    <location>
        <begin position="415"/>
        <end position="430"/>
    </location>
</feature>
<name>A0A927F2Y5_9ACTN</name>
<protein>
    <submittedName>
        <fullName evidence="4">UDP-N-acetylglucosamine 2-epimerase (Non-hydrolyzing)</fullName>
        <ecNumber evidence="4">5.1.3.14</ecNumber>
    </submittedName>
</protein>
<organism evidence="4 5">
    <name type="scientific">Streptomyces chumphonensis</name>
    <dbReference type="NCBI Taxonomy" id="1214925"/>
    <lineage>
        <taxon>Bacteria</taxon>
        <taxon>Bacillati</taxon>
        <taxon>Actinomycetota</taxon>
        <taxon>Actinomycetes</taxon>
        <taxon>Kitasatosporales</taxon>
        <taxon>Streptomycetaceae</taxon>
        <taxon>Streptomyces</taxon>
    </lineage>
</organism>